<dbReference type="EMBL" id="JBHSOF010000001">
    <property type="protein sequence ID" value="MFC5661418.1"/>
    <property type="molecule type" value="Genomic_DNA"/>
</dbReference>
<organism evidence="2 3">
    <name type="scientific">Kitasatospora misakiensis</name>
    <dbReference type="NCBI Taxonomy" id="67330"/>
    <lineage>
        <taxon>Bacteria</taxon>
        <taxon>Bacillati</taxon>
        <taxon>Actinomycetota</taxon>
        <taxon>Actinomycetes</taxon>
        <taxon>Kitasatosporales</taxon>
        <taxon>Streptomycetaceae</taxon>
        <taxon>Kitasatospora</taxon>
    </lineage>
</organism>
<dbReference type="RefSeq" id="WP_380222974.1">
    <property type="nucleotide sequence ID" value="NZ_JBHSOF010000001.1"/>
</dbReference>
<feature type="compositionally biased region" description="Pro residues" evidence="1">
    <location>
        <begin position="1"/>
        <end position="27"/>
    </location>
</feature>
<gene>
    <name evidence="2" type="ORF">ACFP3U_00320</name>
</gene>
<comment type="caution">
    <text evidence="2">The sequence shown here is derived from an EMBL/GenBank/DDBJ whole genome shotgun (WGS) entry which is preliminary data.</text>
</comment>
<evidence type="ECO:0008006" key="4">
    <source>
        <dbReference type="Google" id="ProtNLM"/>
    </source>
</evidence>
<feature type="region of interest" description="Disordered" evidence="1">
    <location>
        <begin position="1"/>
        <end position="38"/>
    </location>
</feature>
<dbReference type="SUPFAM" id="SSF56059">
    <property type="entry name" value="Glutathione synthetase ATP-binding domain-like"/>
    <property type="match status" value="1"/>
</dbReference>
<keyword evidence="3" id="KW-1185">Reference proteome</keyword>
<protein>
    <recommendedName>
        <fullName evidence="4">ATP-grasp domain-containing protein</fullName>
    </recommendedName>
</protein>
<dbReference type="Proteomes" id="UP001595975">
    <property type="component" value="Unassembled WGS sequence"/>
</dbReference>
<name>A0ABW0WV16_9ACTN</name>
<reference evidence="3" key="1">
    <citation type="journal article" date="2019" name="Int. J. Syst. Evol. Microbiol.">
        <title>The Global Catalogue of Microorganisms (GCM) 10K type strain sequencing project: providing services to taxonomists for standard genome sequencing and annotation.</title>
        <authorList>
            <consortium name="The Broad Institute Genomics Platform"/>
            <consortium name="The Broad Institute Genome Sequencing Center for Infectious Disease"/>
            <person name="Wu L."/>
            <person name="Ma J."/>
        </authorList>
    </citation>
    <scope>NUCLEOTIDE SEQUENCE [LARGE SCALE GENOMIC DNA]</scope>
    <source>
        <strain evidence="3">CGMCC 4.1437</strain>
    </source>
</reference>
<proteinExistence type="predicted"/>
<accession>A0ABW0WV16</accession>
<evidence type="ECO:0000313" key="3">
    <source>
        <dbReference type="Proteomes" id="UP001595975"/>
    </source>
</evidence>
<evidence type="ECO:0000256" key="1">
    <source>
        <dbReference type="SAM" id="MobiDB-lite"/>
    </source>
</evidence>
<evidence type="ECO:0000313" key="2">
    <source>
        <dbReference type="EMBL" id="MFC5661418.1"/>
    </source>
</evidence>
<dbReference type="Gene3D" id="3.30.470.20">
    <property type="entry name" value="ATP-grasp fold, B domain"/>
    <property type="match status" value="1"/>
</dbReference>
<sequence length="377" mass="39952">MPDRPTPPPTRLSTPTPTPPPAPPSAPRPDAAARSPFLSQLDDPARSLDARPRPTPCVLLLSRACDTDLDPVRNLLSGAGIRTARLNAEELAATSLTITADGRSVRLNGRALTPTVTWIRHFAPTAVDPAPSALDQTALDPAALLADGPGAARTAFLRDSWQEAAGQLAAVSGTAIRSDRPGVLGQLDLARRYGVAVPRTVLTTDPHLVRDEFDGPRVVVKAAGHHFVEPVPGRLHGIFPTVLDRADLAGGPRPGPPVIVQEYVEHEAELRVYFVAGRLHAFAVSKTAPADPWTAPDRIGVRALPAPPPDVAAATRTLAAAMSLRYGAFDFLLSGGTPVFLEVNPDGDWRWAERRTRTTPVTVAVAAMLAALHRAAL</sequence>